<dbReference type="AlphaFoldDB" id="A0A165CMF0"/>
<gene>
    <name evidence="3" type="ORF">LAESUDRAFT_762275</name>
</gene>
<reference evidence="3 4" key="1">
    <citation type="journal article" date="2016" name="Mol. Biol. Evol.">
        <title>Comparative Genomics of Early-Diverging Mushroom-Forming Fungi Provides Insights into the Origins of Lignocellulose Decay Capabilities.</title>
        <authorList>
            <person name="Nagy L.G."/>
            <person name="Riley R."/>
            <person name="Tritt A."/>
            <person name="Adam C."/>
            <person name="Daum C."/>
            <person name="Floudas D."/>
            <person name="Sun H."/>
            <person name="Yadav J.S."/>
            <person name="Pangilinan J."/>
            <person name="Larsson K.H."/>
            <person name="Matsuura K."/>
            <person name="Barry K."/>
            <person name="Labutti K."/>
            <person name="Kuo R."/>
            <person name="Ohm R.A."/>
            <person name="Bhattacharya S.S."/>
            <person name="Shirouzu T."/>
            <person name="Yoshinaga Y."/>
            <person name="Martin F.M."/>
            <person name="Grigoriev I.V."/>
            <person name="Hibbett D.S."/>
        </authorList>
    </citation>
    <scope>NUCLEOTIDE SEQUENCE [LARGE SCALE GENOMIC DNA]</scope>
    <source>
        <strain evidence="3 4">93-53</strain>
    </source>
</reference>
<keyword evidence="2" id="KW-0472">Membrane</keyword>
<protein>
    <submittedName>
        <fullName evidence="3">Uncharacterized protein</fullName>
    </submittedName>
</protein>
<evidence type="ECO:0000313" key="3">
    <source>
        <dbReference type="EMBL" id="KZT03074.1"/>
    </source>
</evidence>
<feature type="compositionally biased region" description="Polar residues" evidence="1">
    <location>
        <begin position="1"/>
        <end position="15"/>
    </location>
</feature>
<proteinExistence type="predicted"/>
<dbReference type="OrthoDB" id="3199651at2759"/>
<organism evidence="3 4">
    <name type="scientific">Laetiporus sulphureus 93-53</name>
    <dbReference type="NCBI Taxonomy" id="1314785"/>
    <lineage>
        <taxon>Eukaryota</taxon>
        <taxon>Fungi</taxon>
        <taxon>Dikarya</taxon>
        <taxon>Basidiomycota</taxon>
        <taxon>Agaricomycotina</taxon>
        <taxon>Agaricomycetes</taxon>
        <taxon>Polyporales</taxon>
        <taxon>Laetiporus</taxon>
    </lineage>
</organism>
<dbReference type="EMBL" id="KV427647">
    <property type="protein sequence ID" value="KZT03074.1"/>
    <property type="molecule type" value="Genomic_DNA"/>
</dbReference>
<keyword evidence="2" id="KW-0812">Transmembrane</keyword>
<name>A0A165CMF0_9APHY</name>
<feature type="transmembrane region" description="Helical" evidence="2">
    <location>
        <begin position="42"/>
        <end position="59"/>
    </location>
</feature>
<evidence type="ECO:0000313" key="4">
    <source>
        <dbReference type="Proteomes" id="UP000076871"/>
    </source>
</evidence>
<dbReference type="STRING" id="1314785.A0A165CMF0"/>
<keyword evidence="4" id="KW-1185">Reference proteome</keyword>
<dbReference type="InParanoid" id="A0A165CMF0"/>
<accession>A0A165CMF0</accession>
<keyword evidence="2" id="KW-1133">Transmembrane helix</keyword>
<feature type="region of interest" description="Disordered" evidence="1">
    <location>
        <begin position="1"/>
        <end position="31"/>
    </location>
</feature>
<evidence type="ECO:0000256" key="2">
    <source>
        <dbReference type="SAM" id="Phobius"/>
    </source>
</evidence>
<dbReference type="Proteomes" id="UP000076871">
    <property type="component" value="Unassembled WGS sequence"/>
</dbReference>
<dbReference type="GeneID" id="63830096"/>
<dbReference type="RefSeq" id="XP_040760814.1">
    <property type="nucleotide sequence ID" value="XM_040913068.1"/>
</dbReference>
<evidence type="ECO:0000256" key="1">
    <source>
        <dbReference type="SAM" id="MobiDB-lite"/>
    </source>
</evidence>
<sequence>MSQAIHNDIAVQSESDIPPPRDRKKALRSVSPPLSNVPFSRFTYALVILAAAILAFYAWRLMQWKTEMGGWWNLALGRKPPVIQGSGQNVWSGLDCDASGWSRKDPQPSVDQSIEELALALGIPSKDLAIAISGAVKEHVPPASLSSIAAHETGDTVKYMVDPSGASASDSENSPASAASMGFKTVASAFDAVVGFDEPPTEV</sequence>